<feature type="region of interest" description="Disordered" evidence="1">
    <location>
        <begin position="182"/>
        <end position="209"/>
    </location>
</feature>
<keyword evidence="3" id="KW-1185">Reference proteome</keyword>
<dbReference type="Proteomes" id="UP000324222">
    <property type="component" value="Unassembled WGS sequence"/>
</dbReference>
<proteinExistence type="predicted"/>
<comment type="caution">
    <text evidence="2">The sequence shown here is derived from an EMBL/GenBank/DDBJ whole genome shotgun (WGS) entry which is preliminary data.</text>
</comment>
<protein>
    <submittedName>
        <fullName evidence="2">Uncharacterized protein</fullName>
    </submittedName>
</protein>
<dbReference type="EMBL" id="VSRR010011365">
    <property type="protein sequence ID" value="MPC53077.1"/>
    <property type="molecule type" value="Genomic_DNA"/>
</dbReference>
<evidence type="ECO:0000313" key="3">
    <source>
        <dbReference type="Proteomes" id="UP000324222"/>
    </source>
</evidence>
<reference evidence="2 3" key="1">
    <citation type="submission" date="2019-05" db="EMBL/GenBank/DDBJ databases">
        <title>Another draft genome of Portunus trituberculatus and its Hox gene families provides insights of decapod evolution.</title>
        <authorList>
            <person name="Jeong J.-H."/>
            <person name="Song I."/>
            <person name="Kim S."/>
            <person name="Choi T."/>
            <person name="Kim D."/>
            <person name="Ryu S."/>
            <person name="Kim W."/>
        </authorList>
    </citation>
    <scope>NUCLEOTIDE SEQUENCE [LARGE SCALE GENOMIC DNA]</scope>
    <source>
        <tissue evidence="2">Muscle</tissue>
    </source>
</reference>
<sequence>MSSPVLQWPVDVGADHGGTVVSQAAAMGWPLLSEEVDEVFDDIPSGEAGTLDEESAAFFCELITSTGVKCTSGTSRPGPTPLVLPRSPLVLEVHREQLRCSLGIPNPASAKSALPRKFLTPCAGCTSFGSALSCSKGKWFLSLLRAFGYLARDAVEVLLQGTSPLKRAGGVSGVQGGLGQSFGSGGRSFRDAGKGSYRTSDRSSGQVLF</sequence>
<name>A0A5B7G6A9_PORTR</name>
<organism evidence="2 3">
    <name type="scientific">Portunus trituberculatus</name>
    <name type="common">Swimming crab</name>
    <name type="synonym">Neptunus trituberculatus</name>
    <dbReference type="NCBI Taxonomy" id="210409"/>
    <lineage>
        <taxon>Eukaryota</taxon>
        <taxon>Metazoa</taxon>
        <taxon>Ecdysozoa</taxon>
        <taxon>Arthropoda</taxon>
        <taxon>Crustacea</taxon>
        <taxon>Multicrustacea</taxon>
        <taxon>Malacostraca</taxon>
        <taxon>Eumalacostraca</taxon>
        <taxon>Eucarida</taxon>
        <taxon>Decapoda</taxon>
        <taxon>Pleocyemata</taxon>
        <taxon>Brachyura</taxon>
        <taxon>Eubrachyura</taxon>
        <taxon>Portunoidea</taxon>
        <taxon>Portunidae</taxon>
        <taxon>Portuninae</taxon>
        <taxon>Portunus</taxon>
    </lineage>
</organism>
<gene>
    <name evidence="2" type="ORF">E2C01_046961</name>
</gene>
<evidence type="ECO:0000313" key="2">
    <source>
        <dbReference type="EMBL" id="MPC53077.1"/>
    </source>
</evidence>
<evidence type="ECO:0000256" key="1">
    <source>
        <dbReference type="SAM" id="MobiDB-lite"/>
    </source>
</evidence>
<dbReference type="AlphaFoldDB" id="A0A5B7G6A9"/>
<accession>A0A5B7G6A9</accession>